<organism evidence="1 2">
    <name type="scientific">Burkholderia thailandensis</name>
    <dbReference type="NCBI Taxonomy" id="57975"/>
    <lineage>
        <taxon>Bacteria</taxon>
        <taxon>Pseudomonadati</taxon>
        <taxon>Pseudomonadota</taxon>
        <taxon>Betaproteobacteria</taxon>
        <taxon>Burkholderiales</taxon>
        <taxon>Burkholderiaceae</taxon>
        <taxon>Burkholderia</taxon>
        <taxon>pseudomallei group</taxon>
    </lineage>
</organism>
<sequence>MTPFSTLVRTASIAHAACCGCDSARHVAVHAARTFAEFVFVRRASAFARTRVRPRPAFAYRAAGTRRARFPHSRDDLCACVRAPMRRTAAHRDPNIAYHHHQFPRFRVSS</sequence>
<gene>
    <name evidence="1" type="ORF">C7S16_5544</name>
</gene>
<proteinExistence type="predicted"/>
<evidence type="ECO:0000313" key="2">
    <source>
        <dbReference type="Proteomes" id="UP001272137"/>
    </source>
</evidence>
<reference evidence="1" key="1">
    <citation type="submission" date="2018-08" db="EMBL/GenBank/DDBJ databases">
        <title>Identification of Burkholderia cepacia strains that express a Burkholderia pseudomallei-like capsular polysaccharide.</title>
        <authorList>
            <person name="Burtnick M.N."/>
            <person name="Vongsouvath M."/>
            <person name="Newton P."/>
            <person name="Wuthiekanun V."/>
            <person name="Limmathurotsakul D."/>
            <person name="Brett P.J."/>
            <person name="Chantratita N."/>
            <person name="Dance D.A."/>
        </authorList>
    </citation>
    <scope>NUCLEOTIDE SEQUENCE</scope>
    <source>
        <strain evidence="1">SBXCC001</strain>
    </source>
</reference>
<dbReference type="AlphaFoldDB" id="A0AAW9CMP0"/>
<dbReference type="EMBL" id="QXCT01000001">
    <property type="protein sequence ID" value="MDW9251617.1"/>
    <property type="molecule type" value="Genomic_DNA"/>
</dbReference>
<accession>A0AAW9CMP0</accession>
<protein>
    <recommendedName>
        <fullName evidence="3">Lipoprotein</fullName>
    </recommendedName>
</protein>
<dbReference type="KEGG" id="btha:DR62_07955"/>
<dbReference type="Proteomes" id="UP001272137">
    <property type="component" value="Unassembled WGS sequence"/>
</dbReference>
<evidence type="ECO:0000313" key="1">
    <source>
        <dbReference type="EMBL" id="MDW9251617.1"/>
    </source>
</evidence>
<comment type="caution">
    <text evidence="1">The sequence shown here is derived from an EMBL/GenBank/DDBJ whole genome shotgun (WGS) entry which is preliminary data.</text>
</comment>
<name>A0AAW9CMP0_BURTH</name>
<evidence type="ECO:0008006" key="3">
    <source>
        <dbReference type="Google" id="ProtNLM"/>
    </source>
</evidence>